<dbReference type="CDD" id="cd02662">
    <property type="entry name" value="Peptidase_C19F"/>
    <property type="match status" value="1"/>
</dbReference>
<dbReference type="Gene3D" id="3.90.70.10">
    <property type="entry name" value="Cysteine proteinases"/>
    <property type="match status" value="1"/>
</dbReference>
<accession>A0A2K1QWB0</accession>
<evidence type="ECO:0000313" key="10">
    <source>
        <dbReference type="EMBL" id="PNS19337.1"/>
    </source>
</evidence>
<sequence>MSGAGSSSELRARKSEVMRHILRLDTTPQITRGLQGFQSNQKPLSVKSDKPPGLGNWDNSCYQNSILQGLSALPSFAQFLANASSAIANNAISTTGSLHELTRDLTELSNNGKRIWTPAKLKSMSSWQQQDAQEYFSRILDDVEKDLKRAVKQRSTNGGLRDMSVHEAGIVTDQGKTSKPRYENPLEGLLAQRVACVSCGHSEGLTLLPFNCLTLSLGGTPTSSLESLLDDYTKVEDIEGVECLKCTFIRQEQRLESLLGPSGMTLPANVRQQIEERQQLVRNTIADENFTDQAVKECAITKEARVSSTKTKQVVLARSPTSLAVHVNRSIFDEMTGALRKNMAFVAYPKYLSLGPWLLGRPDGAKSEAIEVWPSDAKLSLVSQHHGLPSKSPADYVLRAVVNHYGRHENGHYVCYRQHRAILDSNDSACAMNERKEKTTQWWRLSDDDVTQATEEEVLNQSGVFMLFYEKLSQTEGNTPASATPECHDDVYAETPTPLNKLLDVATEEEVTSEAINERGTKAEISQAVEMTSHPTSTHPESDTQVMALWESAGCAASTLDLPSGTTGAASVEEMSNASTSGLPEAPTAVQEKPKSSSEAPRMRTSRGKRKGASRMQPGLPTVAAQ</sequence>
<dbReference type="EC" id="3.4.19.12" evidence="3"/>
<dbReference type="SUPFAM" id="SSF54001">
    <property type="entry name" value="Cysteine proteinases"/>
    <property type="match status" value="1"/>
</dbReference>
<name>A0A2K1QWB0_9PEZI</name>
<dbReference type="EMBL" id="NKHZ01000032">
    <property type="protein sequence ID" value="PNS19337.1"/>
    <property type="molecule type" value="Genomic_DNA"/>
</dbReference>
<dbReference type="InterPro" id="IPR050164">
    <property type="entry name" value="Peptidase_C19"/>
</dbReference>
<comment type="similarity">
    <text evidence="2">Belongs to the peptidase C19 family.</text>
</comment>
<evidence type="ECO:0000256" key="3">
    <source>
        <dbReference type="ARBA" id="ARBA00012759"/>
    </source>
</evidence>
<dbReference type="OrthoDB" id="2020758at2759"/>
<evidence type="ECO:0000256" key="6">
    <source>
        <dbReference type="ARBA" id="ARBA00022801"/>
    </source>
</evidence>
<protein>
    <recommendedName>
        <fullName evidence="3">ubiquitinyl hydrolase 1</fullName>
        <ecNumber evidence="3">3.4.19.12</ecNumber>
    </recommendedName>
</protein>
<comment type="caution">
    <text evidence="10">The sequence shown here is derived from an EMBL/GenBank/DDBJ whole genome shotgun (WGS) entry which is preliminary data.</text>
</comment>
<dbReference type="GO" id="GO:0004843">
    <property type="term" value="F:cysteine-type deubiquitinase activity"/>
    <property type="evidence" value="ECO:0007669"/>
    <property type="project" value="UniProtKB-EC"/>
</dbReference>
<dbReference type="InterPro" id="IPR038765">
    <property type="entry name" value="Papain-like_cys_pep_sf"/>
</dbReference>
<dbReference type="Pfam" id="PF00443">
    <property type="entry name" value="UCH"/>
    <property type="match status" value="1"/>
</dbReference>
<evidence type="ECO:0000256" key="2">
    <source>
        <dbReference type="ARBA" id="ARBA00009085"/>
    </source>
</evidence>
<dbReference type="AlphaFoldDB" id="A0A2K1QWB0"/>
<evidence type="ECO:0000256" key="5">
    <source>
        <dbReference type="ARBA" id="ARBA00022786"/>
    </source>
</evidence>
<dbReference type="STRING" id="2082308.A0A2K1QWB0"/>
<dbReference type="GO" id="GO:0016579">
    <property type="term" value="P:protein deubiquitination"/>
    <property type="evidence" value="ECO:0007669"/>
    <property type="project" value="InterPro"/>
</dbReference>
<evidence type="ECO:0000313" key="11">
    <source>
        <dbReference type="Proteomes" id="UP000243797"/>
    </source>
</evidence>
<feature type="region of interest" description="Disordered" evidence="8">
    <location>
        <begin position="564"/>
        <end position="626"/>
    </location>
</feature>
<evidence type="ECO:0000256" key="1">
    <source>
        <dbReference type="ARBA" id="ARBA00000707"/>
    </source>
</evidence>
<proteinExistence type="inferred from homology"/>
<dbReference type="Proteomes" id="UP000243797">
    <property type="component" value="Unassembled WGS sequence"/>
</dbReference>
<gene>
    <name evidence="10" type="ORF">CAC42_2514</name>
</gene>
<keyword evidence="7" id="KW-0788">Thiol protease</keyword>
<comment type="catalytic activity">
    <reaction evidence="1">
        <text>Thiol-dependent hydrolysis of ester, thioester, amide, peptide and isopeptide bonds formed by the C-terminal Gly of ubiquitin (a 76-residue protein attached to proteins as an intracellular targeting signal).</text>
        <dbReference type="EC" id="3.4.19.12"/>
    </reaction>
</comment>
<organism evidence="10 11">
    <name type="scientific">Sphaceloma murrayae</name>
    <dbReference type="NCBI Taxonomy" id="2082308"/>
    <lineage>
        <taxon>Eukaryota</taxon>
        <taxon>Fungi</taxon>
        <taxon>Dikarya</taxon>
        <taxon>Ascomycota</taxon>
        <taxon>Pezizomycotina</taxon>
        <taxon>Dothideomycetes</taxon>
        <taxon>Dothideomycetidae</taxon>
        <taxon>Myriangiales</taxon>
        <taxon>Elsinoaceae</taxon>
        <taxon>Sphaceloma</taxon>
    </lineage>
</organism>
<dbReference type="PROSITE" id="PS50235">
    <property type="entry name" value="USP_3"/>
    <property type="match status" value="1"/>
</dbReference>
<dbReference type="InParanoid" id="A0A2K1QWB0"/>
<keyword evidence="4" id="KW-0645">Protease</keyword>
<feature type="compositionally biased region" description="Polar residues" evidence="8">
    <location>
        <begin position="564"/>
        <end position="582"/>
    </location>
</feature>
<dbReference type="GO" id="GO:0005829">
    <property type="term" value="C:cytosol"/>
    <property type="evidence" value="ECO:0007669"/>
    <property type="project" value="TreeGrafter"/>
</dbReference>
<dbReference type="InterPro" id="IPR018200">
    <property type="entry name" value="USP_CS"/>
</dbReference>
<dbReference type="InterPro" id="IPR001394">
    <property type="entry name" value="Peptidase_C19_UCH"/>
</dbReference>
<evidence type="ECO:0000256" key="7">
    <source>
        <dbReference type="ARBA" id="ARBA00022807"/>
    </source>
</evidence>
<keyword evidence="6" id="KW-0378">Hydrolase</keyword>
<reference evidence="10 11" key="1">
    <citation type="submission" date="2017-06" db="EMBL/GenBank/DDBJ databases">
        <title>Draft genome sequence of a variant of Elsinoe murrayae.</title>
        <authorList>
            <person name="Cheng Q."/>
        </authorList>
    </citation>
    <scope>NUCLEOTIDE SEQUENCE [LARGE SCALE GENOMIC DNA]</scope>
    <source>
        <strain evidence="10 11">CQ-2017a</strain>
    </source>
</reference>
<keyword evidence="5" id="KW-0833">Ubl conjugation pathway</keyword>
<keyword evidence="11" id="KW-1185">Reference proteome</keyword>
<evidence type="ECO:0000259" key="9">
    <source>
        <dbReference type="PROSITE" id="PS50235"/>
    </source>
</evidence>
<dbReference type="PANTHER" id="PTHR24006">
    <property type="entry name" value="UBIQUITIN CARBOXYL-TERMINAL HYDROLASE"/>
    <property type="match status" value="1"/>
</dbReference>
<feature type="compositionally biased region" description="Basic residues" evidence="8">
    <location>
        <begin position="604"/>
        <end position="613"/>
    </location>
</feature>
<dbReference type="GO" id="GO:0005634">
    <property type="term" value="C:nucleus"/>
    <property type="evidence" value="ECO:0007669"/>
    <property type="project" value="TreeGrafter"/>
</dbReference>
<dbReference type="GO" id="GO:0006508">
    <property type="term" value="P:proteolysis"/>
    <property type="evidence" value="ECO:0007669"/>
    <property type="project" value="UniProtKB-KW"/>
</dbReference>
<dbReference type="PROSITE" id="PS00973">
    <property type="entry name" value="USP_2"/>
    <property type="match status" value="1"/>
</dbReference>
<dbReference type="PANTHER" id="PTHR24006:SF888">
    <property type="entry name" value="UBIQUITIN CARBOXYL-TERMINAL HYDROLASE 30"/>
    <property type="match status" value="1"/>
</dbReference>
<dbReference type="InterPro" id="IPR028889">
    <property type="entry name" value="USP"/>
</dbReference>
<evidence type="ECO:0000256" key="8">
    <source>
        <dbReference type="SAM" id="MobiDB-lite"/>
    </source>
</evidence>
<evidence type="ECO:0000256" key="4">
    <source>
        <dbReference type="ARBA" id="ARBA00022670"/>
    </source>
</evidence>
<dbReference type="FunCoup" id="A0A2K1QWB0">
    <property type="interactions" value="44"/>
</dbReference>
<feature type="domain" description="USP" evidence="9">
    <location>
        <begin position="52"/>
        <end position="472"/>
    </location>
</feature>